<proteinExistence type="predicted"/>
<accession>A0A9P4HWZ0</accession>
<name>A0A9P4HWZ0_9PEZI</name>
<feature type="region of interest" description="Disordered" evidence="1">
    <location>
        <begin position="74"/>
        <end position="103"/>
    </location>
</feature>
<keyword evidence="3" id="KW-1185">Reference proteome</keyword>
<protein>
    <submittedName>
        <fullName evidence="2">Uncharacterized protein</fullName>
    </submittedName>
</protein>
<evidence type="ECO:0000313" key="3">
    <source>
        <dbReference type="Proteomes" id="UP000799776"/>
    </source>
</evidence>
<evidence type="ECO:0000313" key="2">
    <source>
        <dbReference type="EMBL" id="KAF2087111.1"/>
    </source>
</evidence>
<gene>
    <name evidence="2" type="ORF">K490DRAFT_65976</name>
</gene>
<feature type="compositionally biased region" description="Basic and acidic residues" evidence="1">
    <location>
        <begin position="92"/>
        <end position="103"/>
    </location>
</feature>
<dbReference type="Proteomes" id="UP000799776">
    <property type="component" value="Unassembled WGS sequence"/>
</dbReference>
<dbReference type="EMBL" id="ML978721">
    <property type="protein sequence ID" value="KAF2087111.1"/>
    <property type="molecule type" value="Genomic_DNA"/>
</dbReference>
<sequence>MADRHQIRRTDLEPVDAKFIYAVKDIMRSLKHSLRYFSEMYDSLESEHDDAVRELQLQQSLCSRDRTVNNTLQSDVEEQPPNQSDLLNSSNEVRKSTGHDNEQAKAAFAEPSFDMETESYYLTDKGLIVYFDIIHMVGMDPYPNFRYYFIENRHNHQVAPVRHDKINRRLDNPVVKRFLAKHPFCPRLSLPTEEEPEYRSKGVQTL</sequence>
<comment type="caution">
    <text evidence="2">The sequence shown here is derived from an EMBL/GenBank/DDBJ whole genome shotgun (WGS) entry which is preliminary data.</text>
</comment>
<reference evidence="2" key="1">
    <citation type="journal article" date="2020" name="Stud. Mycol.">
        <title>101 Dothideomycetes genomes: a test case for predicting lifestyles and emergence of pathogens.</title>
        <authorList>
            <person name="Haridas S."/>
            <person name="Albert R."/>
            <person name="Binder M."/>
            <person name="Bloem J."/>
            <person name="Labutti K."/>
            <person name="Salamov A."/>
            <person name="Andreopoulos B."/>
            <person name="Baker S."/>
            <person name="Barry K."/>
            <person name="Bills G."/>
            <person name="Bluhm B."/>
            <person name="Cannon C."/>
            <person name="Castanera R."/>
            <person name="Culley D."/>
            <person name="Daum C."/>
            <person name="Ezra D."/>
            <person name="Gonzalez J."/>
            <person name="Henrissat B."/>
            <person name="Kuo A."/>
            <person name="Liang C."/>
            <person name="Lipzen A."/>
            <person name="Lutzoni F."/>
            <person name="Magnuson J."/>
            <person name="Mondo S."/>
            <person name="Nolan M."/>
            <person name="Ohm R."/>
            <person name="Pangilinan J."/>
            <person name="Park H.-J."/>
            <person name="Ramirez L."/>
            <person name="Alfaro M."/>
            <person name="Sun H."/>
            <person name="Tritt A."/>
            <person name="Yoshinaga Y."/>
            <person name="Zwiers L.-H."/>
            <person name="Turgeon B."/>
            <person name="Goodwin S."/>
            <person name="Spatafora J."/>
            <person name="Crous P."/>
            <person name="Grigoriev I."/>
        </authorList>
    </citation>
    <scope>NUCLEOTIDE SEQUENCE</scope>
    <source>
        <strain evidence="2">CBS 121410</strain>
    </source>
</reference>
<organism evidence="2 3">
    <name type="scientific">Saccharata proteae CBS 121410</name>
    <dbReference type="NCBI Taxonomy" id="1314787"/>
    <lineage>
        <taxon>Eukaryota</taxon>
        <taxon>Fungi</taxon>
        <taxon>Dikarya</taxon>
        <taxon>Ascomycota</taxon>
        <taxon>Pezizomycotina</taxon>
        <taxon>Dothideomycetes</taxon>
        <taxon>Dothideomycetes incertae sedis</taxon>
        <taxon>Botryosphaeriales</taxon>
        <taxon>Saccharataceae</taxon>
        <taxon>Saccharata</taxon>
    </lineage>
</organism>
<dbReference type="AlphaFoldDB" id="A0A9P4HWZ0"/>
<feature type="compositionally biased region" description="Polar residues" evidence="1">
    <location>
        <begin position="74"/>
        <end position="91"/>
    </location>
</feature>
<evidence type="ECO:0000256" key="1">
    <source>
        <dbReference type="SAM" id="MobiDB-lite"/>
    </source>
</evidence>